<evidence type="ECO:0000256" key="6">
    <source>
        <dbReference type="SAM" id="Phobius"/>
    </source>
</evidence>
<protein>
    <submittedName>
        <fullName evidence="7">Type IV pilin protein</fullName>
    </submittedName>
</protein>
<dbReference type="EMBL" id="JBDPZC010000001">
    <property type="protein sequence ID" value="MEO3711874.1"/>
    <property type="molecule type" value="Genomic_DNA"/>
</dbReference>
<reference evidence="7 8" key="1">
    <citation type="submission" date="2024-05" db="EMBL/GenBank/DDBJ databases">
        <title>Roseateles sp. 2.12 16S ribosomal RNA gene Genome sequencing and assembly.</title>
        <authorList>
            <person name="Woo H."/>
        </authorList>
    </citation>
    <scope>NUCLEOTIDE SEQUENCE [LARGE SCALE GENOMIC DNA]</scope>
    <source>
        <strain evidence="7 8">2.12</strain>
    </source>
</reference>
<dbReference type="Gene3D" id="3.30.700.10">
    <property type="entry name" value="Glycoprotein, Type 4 Pilin"/>
    <property type="match status" value="1"/>
</dbReference>
<sequence>MTHIRFAGAKRASQSGFTLMEVLVVTAILGILLGLALPSYRDYVRRGSIPEATAALSDYRVKMEQYYQDHRNYGSSTKCANDAPAPAWKDFSPAGKKNFDYGCETPADGQDYKLTATGKSTSVVAGHTYELTSSTTKTTSFKGESVDKSCWVVRGDEC</sequence>
<organism evidence="7 8">
    <name type="scientific">Roseateles flavus</name>
    <dbReference type="NCBI Taxonomy" id="3149041"/>
    <lineage>
        <taxon>Bacteria</taxon>
        <taxon>Pseudomonadati</taxon>
        <taxon>Pseudomonadota</taxon>
        <taxon>Betaproteobacteria</taxon>
        <taxon>Burkholderiales</taxon>
        <taxon>Sphaerotilaceae</taxon>
        <taxon>Roseateles</taxon>
    </lineage>
</organism>
<comment type="caution">
    <text evidence="7">The sequence shown here is derived from an EMBL/GenBank/DDBJ whole genome shotgun (WGS) entry which is preliminary data.</text>
</comment>
<keyword evidence="2" id="KW-0488">Methylation</keyword>
<dbReference type="NCBIfam" id="TIGR02532">
    <property type="entry name" value="IV_pilin_GFxxxE"/>
    <property type="match status" value="1"/>
</dbReference>
<dbReference type="InterPro" id="IPR045584">
    <property type="entry name" value="Pilin-like"/>
</dbReference>
<dbReference type="SUPFAM" id="SSF54523">
    <property type="entry name" value="Pili subunits"/>
    <property type="match status" value="1"/>
</dbReference>
<dbReference type="PANTHER" id="PTHR30093:SF44">
    <property type="entry name" value="TYPE II SECRETION SYSTEM CORE PROTEIN G"/>
    <property type="match status" value="1"/>
</dbReference>
<keyword evidence="8" id="KW-1185">Reference proteome</keyword>
<dbReference type="Pfam" id="PF07963">
    <property type="entry name" value="N_methyl"/>
    <property type="match status" value="1"/>
</dbReference>
<evidence type="ECO:0000313" key="8">
    <source>
        <dbReference type="Proteomes" id="UP001462640"/>
    </source>
</evidence>
<dbReference type="InterPro" id="IPR012902">
    <property type="entry name" value="N_methyl_site"/>
</dbReference>
<dbReference type="Pfam" id="PF16732">
    <property type="entry name" value="ComP_DUS"/>
    <property type="match status" value="1"/>
</dbReference>
<proteinExistence type="predicted"/>
<feature type="transmembrane region" description="Helical" evidence="6">
    <location>
        <begin position="16"/>
        <end position="37"/>
    </location>
</feature>
<keyword evidence="5 6" id="KW-0472">Membrane</keyword>
<comment type="subcellular location">
    <subcellularLocation>
        <location evidence="1">Membrane</location>
        <topology evidence="1">Single-pass membrane protein</topology>
    </subcellularLocation>
</comment>
<name>A0ABV0G9Y6_9BURK</name>
<dbReference type="Proteomes" id="UP001462640">
    <property type="component" value="Unassembled WGS sequence"/>
</dbReference>
<accession>A0ABV0G9Y6</accession>
<keyword evidence="3 6" id="KW-0812">Transmembrane</keyword>
<evidence type="ECO:0000256" key="1">
    <source>
        <dbReference type="ARBA" id="ARBA00004167"/>
    </source>
</evidence>
<gene>
    <name evidence="7" type="ORF">ABDJ40_03735</name>
</gene>
<evidence type="ECO:0000256" key="3">
    <source>
        <dbReference type="ARBA" id="ARBA00022692"/>
    </source>
</evidence>
<evidence type="ECO:0000256" key="5">
    <source>
        <dbReference type="ARBA" id="ARBA00023136"/>
    </source>
</evidence>
<evidence type="ECO:0000256" key="2">
    <source>
        <dbReference type="ARBA" id="ARBA00022481"/>
    </source>
</evidence>
<evidence type="ECO:0000313" key="7">
    <source>
        <dbReference type="EMBL" id="MEO3711874.1"/>
    </source>
</evidence>
<dbReference type="PANTHER" id="PTHR30093">
    <property type="entry name" value="GENERAL SECRETION PATHWAY PROTEIN G"/>
    <property type="match status" value="1"/>
</dbReference>
<keyword evidence="4 6" id="KW-1133">Transmembrane helix</keyword>
<dbReference type="InterPro" id="IPR031982">
    <property type="entry name" value="PilE-like"/>
</dbReference>
<dbReference type="RefSeq" id="WP_347606245.1">
    <property type="nucleotide sequence ID" value="NZ_JBDPZC010000001.1"/>
</dbReference>
<evidence type="ECO:0000256" key="4">
    <source>
        <dbReference type="ARBA" id="ARBA00022989"/>
    </source>
</evidence>